<organism evidence="5 6">
    <name type="scientific">Morella rubra</name>
    <name type="common">Chinese bayberry</name>
    <dbReference type="NCBI Taxonomy" id="262757"/>
    <lineage>
        <taxon>Eukaryota</taxon>
        <taxon>Viridiplantae</taxon>
        <taxon>Streptophyta</taxon>
        <taxon>Embryophyta</taxon>
        <taxon>Tracheophyta</taxon>
        <taxon>Spermatophyta</taxon>
        <taxon>Magnoliopsida</taxon>
        <taxon>eudicotyledons</taxon>
        <taxon>Gunneridae</taxon>
        <taxon>Pentapetalae</taxon>
        <taxon>rosids</taxon>
        <taxon>fabids</taxon>
        <taxon>Fagales</taxon>
        <taxon>Myricaceae</taxon>
        <taxon>Morella</taxon>
    </lineage>
</organism>
<dbReference type="PANTHER" id="PTHR47192">
    <property type="entry name" value="THIOREDOXIN-LIKE 3-2, CHLOROPLASTIC"/>
    <property type="match status" value="1"/>
</dbReference>
<sequence>MSEVLLRLQPTPRLLRAGTPRDPSRGFPGLPIKNFVVSEHRAVSLARKTQVFPEKFHVVGRQSFSKLSAWTQEGWLQELDDSPVSVELHPICSETHFDRVLAEAQKLEESVIVLWMASWCRKCIYLKPKLEKLAADYHPRLQFYCVDVNSVPHKLVTRAGVTLWKNGKKQEEVIGSHKAYIVVNEVRQMIENEGTI</sequence>
<evidence type="ECO:0000259" key="4">
    <source>
        <dbReference type="Pfam" id="PF00085"/>
    </source>
</evidence>
<accession>A0A6A1V925</accession>
<reference evidence="5 6" key="1">
    <citation type="journal article" date="2019" name="Plant Biotechnol. J.">
        <title>The red bayberry genome and genetic basis of sex determination.</title>
        <authorList>
            <person name="Jia H.M."/>
            <person name="Jia H.J."/>
            <person name="Cai Q.L."/>
            <person name="Wang Y."/>
            <person name="Zhao H.B."/>
            <person name="Yang W.F."/>
            <person name="Wang G.Y."/>
            <person name="Li Y.H."/>
            <person name="Zhan D.L."/>
            <person name="Shen Y.T."/>
            <person name="Niu Q.F."/>
            <person name="Chang L."/>
            <person name="Qiu J."/>
            <person name="Zhao L."/>
            <person name="Xie H.B."/>
            <person name="Fu W.Y."/>
            <person name="Jin J."/>
            <person name="Li X.W."/>
            <person name="Jiao Y."/>
            <person name="Zhou C.C."/>
            <person name="Tu T."/>
            <person name="Chai C.Y."/>
            <person name="Gao J.L."/>
            <person name="Fan L.J."/>
            <person name="van de Weg E."/>
            <person name="Wang J.Y."/>
            <person name="Gao Z.S."/>
        </authorList>
    </citation>
    <scope>NUCLEOTIDE SEQUENCE [LARGE SCALE GENOMIC DNA]</scope>
    <source>
        <tissue evidence="5">Leaves</tissue>
    </source>
</reference>
<dbReference type="AlphaFoldDB" id="A0A6A1V925"/>
<keyword evidence="1" id="KW-0813">Transport</keyword>
<dbReference type="CDD" id="cd02947">
    <property type="entry name" value="TRX_family"/>
    <property type="match status" value="1"/>
</dbReference>
<dbReference type="InterPro" id="IPR044253">
    <property type="entry name" value="WCRKC1/2"/>
</dbReference>
<dbReference type="PANTHER" id="PTHR47192:SF4">
    <property type="entry name" value="THIOREDOXIN-LIKE 3-2, CHLOROPLASTIC"/>
    <property type="match status" value="1"/>
</dbReference>
<gene>
    <name evidence="5" type="ORF">CJ030_MR7G001357</name>
</gene>
<keyword evidence="3" id="KW-0676">Redox-active center</keyword>
<evidence type="ECO:0000313" key="5">
    <source>
        <dbReference type="EMBL" id="KAB1208388.1"/>
    </source>
</evidence>
<dbReference type="OrthoDB" id="2121326at2759"/>
<dbReference type="InterPro" id="IPR013766">
    <property type="entry name" value="Thioredoxin_domain"/>
</dbReference>
<keyword evidence="6" id="KW-1185">Reference proteome</keyword>
<protein>
    <submittedName>
        <fullName evidence="5">Thioredoxin-like 3-2, chloroplastic</fullName>
    </submittedName>
</protein>
<dbReference type="Gene3D" id="3.40.30.10">
    <property type="entry name" value="Glutaredoxin"/>
    <property type="match status" value="1"/>
</dbReference>
<dbReference type="EMBL" id="RXIC02000025">
    <property type="protein sequence ID" value="KAB1208388.1"/>
    <property type="molecule type" value="Genomic_DNA"/>
</dbReference>
<feature type="domain" description="Thioredoxin" evidence="4">
    <location>
        <begin position="93"/>
        <end position="181"/>
    </location>
</feature>
<evidence type="ECO:0000313" key="6">
    <source>
        <dbReference type="Proteomes" id="UP000516437"/>
    </source>
</evidence>
<keyword evidence="2" id="KW-1015">Disulfide bond</keyword>
<comment type="caution">
    <text evidence="5">The sequence shown here is derived from an EMBL/GenBank/DDBJ whole genome shotgun (WGS) entry which is preliminary data.</text>
</comment>
<dbReference type="Pfam" id="PF00085">
    <property type="entry name" value="Thioredoxin"/>
    <property type="match status" value="1"/>
</dbReference>
<evidence type="ECO:0000256" key="2">
    <source>
        <dbReference type="ARBA" id="ARBA00023157"/>
    </source>
</evidence>
<proteinExistence type="predicted"/>
<evidence type="ECO:0000256" key="1">
    <source>
        <dbReference type="ARBA" id="ARBA00022982"/>
    </source>
</evidence>
<dbReference type="Proteomes" id="UP000516437">
    <property type="component" value="Chromosome 7"/>
</dbReference>
<dbReference type="InterPro" id="IPR036249">
    <property type="entry name" value="Thioredoxin-like_sf"/>
</dbReference>
<dbReference type="SUPFAM" id="SSF52833">
    <property type="entry name" value="Thioredoxin-like"/>
    <property type="match status" value="1"/>
</dbReference>
<name>A0A6A1V925_9ROSI</name>
<dbReference type="FunFam" id="3.40.30.10:FF:000245">
    <property type="entry name" value="Thioredoxin"/>
    <property type="match status" value="1"/>
</dbReference>
<dbReference type="GO" id="GO:0009570">
    <property type="term" value="C:chloroplast stroma"/>
    <property type="evidence" value="ECO:0007669"/>
    <property type="project" value="InterPro"/>
</dbReference>
<evidence type="ECO:0000256" key="3">
    <source>
        <dbReference type="ARBA" id="ARBA00023284"/>
    </source>
</evidence>
<keyword evidence="1" id="KW-0249">Electron transport</keyword>